<feature type="transmembrane region" description="Helical" evidence="1">
    <location>
        <begin position="60"/>
        <end position="80"/>
    </location>
</feature>
<feature type="transmembrane region" description="Helical" evidence="1">
    <location>
        <begin position="92"/>
        <end position="108"/>
    </location>
</feature>
<comment type="caution">
    <text evidence="2">The sequence shown here is derived from an EMBL/GenBank/DDBJ whole genome shotgun (WGS) entry which is preliminary data.</text>
</comment>
<keyword evidence="1" id="KW-0472">Membrane</keyword>
<dbReference type="eggNOG" id="ENOG503125V">
    <property type="taxonomic scope" value="Bacteria"/>
</dbReference>
<sequence length="303" mass="36041">MVDLLGYCSKIYYIIISVFNNRELAIGSWMLIFIIILLLIDETRKPILKIFSIIFNKTFFVWYISMFTYFILMILFLWQIGFWNLNLLKGTIYWFLAIGITSSFRAVDKAKNMNYFINFVKDNVTIFILIQFIINLHTFSFIIEFIQIFVITVFTITSEFISNNIKPKYEEEEYQSTKKILDWILAILGFTIFFFSLKETVINFEDLDIIDFKNMVLPSILSVMFTLYILFLVLYAAYKSLFVHIKISKNIKTKVLLYLKLRIFISCNINIKKINKFILESGIMNRKIDTFKDVNEFIESYKA</sequence>
<evidence type="ECO:0000313" key="3">
    <source>
        <dbReference type="Proteomes" id="UP000012063"/>
    </source>
</evidence>
<protein>
    <submittedName>
        <fullName evidence="2">Uncharacterized protein</fullName>
    </submittedName>
</protein>
<keyword evidence="1" id="KW-1133">Transmembrane helix</keyword>
<dbReference type="EMBL" id="CAUI01000018">
    <property type="protein sequence ID" value="CCU79642.1"/>
    <property type="molecule type" value="Genomic_DNA"/>
</dbReference>
<feature type="transmembrane region" description="Helical" evidence="1">
    <location>
        <begin position="180"/>
        <end position="197"/>
    </location>
</feature>
<evidence type="ECO:0000256" key="1">
    <source>
        <dbReference type="SAM" id="Phobius"/>
    </source>
</evidence>
<dbReference type="Proteomes" id="UP000012063">
    <property type="component" value="Unassembled WGS sequence"/>
</dbReference>
<evidence type="ECO:0000313" key="2">
    <source>
        <dbReference type="EMBL" id="CCU79642.1"/>
    </source>
</evidence>
<feature type="transmembrane region" description="Helical" evidence="1">
    <location>
        <begin position="217"/>
        <end position="238"/>
    </location>
</feature>
<reference evidence="3" key="1">
    <citation type="journal article" date="2013" name="Genome Announc.">
        <title>Genome Sequence of Halanaerobium saccharolyticum subsp. saccharolyticum Strain DSM 6643T, a Halophilic Hydrogen-Producing Bacterium.</title>
        <authorList>
            <person name="Kivisto A."/>
            <person name="Larjo A."/>
            <person name="Ciranna A."/>
            <person name="Santala V."/>
            <person name="Roos C."/>
            <person name="Karp M."/>
        </authorList>
    </citation>
    <scope>NUCLEOTIDE SEQUENCE [LARGE SCALE GENOMIC DNA]</scope>
    <source>
        <strain evidence="3">DSM 6643</strain>
    </source>
</reference>
<feature type="transmembrane region" description="Helical" evidence="1">
    <location>
        <begin position="140"/>
        <end position="160"/>
    </location>
</feature>
<keyword evidence="1" id="KW-0812">Transmembrane</keyword>
<dbReference type="STRING" id="1293054.HSACCH_01479"/>
<dbReference type="OrthoDB" id="2079676at2"/>
<dbReference type="RefSeq" id="WP_005488952.1">
    <property type="nucleotide sequence ID" value="NZ_CAUI01000018.1"/>
</dbReference>
<gene>
    <name evidence="2" type="ORF">HSACCH_01479</name>
</gene>
<feature type="transmembrane region" description="Helical" evidence="1">
    <location>
        <begin position="115"/>
        <end position="134"/>
    </location>
</feature>
<keyword evidence="3" id="KW-1185">Reference proteome</keyword>
<dbReference type="InParanoid" id="M5E1B1"/>
<feature type="transmembrane region" description="Helical" evidence="1">
    <location>
        <begin position="12"/>
        <end position="40"/>
    </location>
</feature>
<organism evidence="2 3">
    <name type="scientific">Halanaerobium saccharolyticum subsp. saccharolyticum DSM 6643</name>
    <dbReference type="NCBI Taxonomy" id="1293054"/>
    <lineage>
        <taxon>Bacteria</taxon>
        <taxon>Bacillati</taxon>
        <taxon>Bacillota</taxon>
        <taxon>Clostridia</taxon>
        <taxon>Halanaerobiales</taxon>
        <taxon>Halanaerobiaceae</taxon>
        <taxon>Halanaerobium</taxon>
    </lineage>
</organism>
<proteinExistence type="predicted"/>
<dbReference type="AlphaFoldDB" id="M5E1B1"/>
<accession>M5E1B1</accession>
<name>M5E1B1_9FIRM</name>